<gene>
    <name evidence="1" type="ORF">UFOVP356_52</name>
    <name evidence="2" type="ORF">UFOVP408_41</name>
    <name evidence="3" type="ORF">UFOVP676_32</name>
</gene>
<evidence type="ECO:0000313" key="2">
    <source>
        <dbReference type="EMBL" id="CAB4140589.1"/>
    </source>
</evidence>
<proteinExistence type="predicted"/>
<dbReference type="EMBL" id="LR796369">
    <property type="protein sequence ID" value="CAB4139958.1"/>
    <property type="molecule type" value="Genomic_DNA"/>
</dbReference>
<protein>
    <submittedName>
        <fullName evidence="3">Uncharacterized protein</fullName>
    </submittedName>
</protein>
<organism evidence="3">
    <name type="scientific">uncultured Caudovirales phage</name>
    <dbReference type="NCBI Taxonomy" id="2100421"/>
    <lineage>
        <taxon>Viruses</taxon>
        <taxon>Duplodnaviria</taxon>
        <taxon>Heunggongvirae</taxon>
        <taxon>Uroviricota</taxon>
        <taxon>Caudoviricetes</taxon>
        <taxon>Peduoviridae</taxon>
        <taxon>Maltschvirus</taxon>
        <taxon>Maltschvirus maltsch</taxon>
    </lineage>
</organism>
<reference evidence="3" key="1">
    <citation type="submission" date="2020-04" db="EMBL/GenBank/DDBJ databases">
        <authorList>
            <person name="Chiriac C."/>
            <person name="Salcher M."/>
            <person name="Ghai R."/>
            <person name="Kavagutti S V."/>
        </authorList>
    </citation>
    <scope>NUCLEOTIDE SEQUENCE</scope>
</reference>
<evidence type="ECO:0000313" key="1">
    <source>
        <dbReference type="EMBL" id="CAB4139958.1"/>
    </source>
</evidence>
<dbReference type="EMBL" id="LR796646">
    <property type="protein sequence ID" value="CAB4156921.1"/>
    <property type="molecule type" value="Genomic_DNA"/>
</dbReference>
<dbReference type="EMBL" id="LR796373">
    <property type="protein sequence ID" value="CAB4140589.1"/>
    <property type="molecule type" value="Genomic_DNA"/>
</dbReference>
<name>A0A6J5NHD4_9CAUD</name>
<accession>A0A6J5NHD4</accession>
<evidence type="ECO:0000313" key="3">
    <source>
        <dbReference type="EMBL" id="CAB4156921.1"/>
    </source>
</evidence>
<sequence length="69" mass="7715">MNPALLEIIKQCGTADILRELRDYCAERSNEASRDGFSGMAWYDLSQSIDGIVPELSDEQMDNEPEGGY</sequence>